<dbReference type="PANTHER" id="PTHR43798:SF33">
    <property type="entry name" value="HYDROLASE, PUTATIVE (AFU_ORTHOLOGUE AFUA_2G14860)-RELATED"/>
    <property type="match status" value="1"/>
</dbReference>
<evidence type="ECO:0000259" key="1">
    <source>
        <dbReference type="Pfam" id="PF00561"/>
    </source>
</evidence>
<name>A0A2S6HN90_9FIRM</name>
<dbReference type="Pfam" id="PF00561">
    <property type="entry name" value="Abhydrolase_1"/>
    <property type="match status" value="1"/>
</dbReference>
<dbReference type="SUPFAM" id="SSF53474">
    <property type="entry name" value="alpha/beta-Hydrolases"/>
    <property type="match status" value="1"/>
</dbReference>
<dbReference type="InterPro" id="IPR050266">
    <property type="entry name" value="AB_hydrolase_sf"/>
</dbReference>
<protein>
    <submittedName>
        <fullName evidence="2">Pimeloyl-ACP methyl ester carboxylesterase</fullName>
    </submittedName>
</protein>
<reference evidence="2 3" key="1">
    <citation type="submission" date="2018-02" db="EMBL/GenBank/DDBJ databases">
        <title>Genomic Encyclopedia of Archaeal and Bacterial Type Strains, Phase II (KMG-II): from individual species to whole genera.</title>
        <authorList>
            <person name="Goeker M."/>
        </authorList>
    </citation>
    <scope>NUCLEOTIDE SEQUENCE [LARGE SCALE GENOMIC DNA]</scope>
    <source>
        <strain evidence="2 3">DSM 3808</strain>
    </source>
</reference>
<evidence type="ECO:0000313" key="2">
    <source>
        <dbReference type="EMBL" id="PPK78940.1"/>
    </source>
</evidence>
<dbReference type="InterPro" id="IPR029058">
    <property type="entry name" value="AB_hydrolase_fold"/>
</dbReference>
<dbReference type="GO" id="GO:0016020">
    <property type="term" value="C:membrane"/>
    <property type="evidence" value="ECO:0007669"/>
    <property type="project" value="TreeGrafter"/>
</dbReference>
<accession>A0A2S6HN90</accession>
<evidence type="ECO:0000313" key="3">
    <source>
        <dbReference type="Proteomes" id="UP000237749"/>
    </source>
</evidence>
<gene>
    <name evidence="2" type="ORF">BXY41_11299</name>
</gene>
<comment type="caution">
    <text evidence="2">The sequence shown here is derived from an EMBL/GenBank/DDBJ whole genome shotgun (WGS) entry which is preliminary data.</text>
</comment>
<dbReference type="EMBL" id="PTJA01000012">
    <property type="protein sequence ID" value="PPK78940.1"/>
    <property type="molecule type" value="Genomic_DNA"/>
</dbReference>
<dbReference type="Proteomes" id="UP000237749">
    <property type="component" value="Unassembled WGS sequence"/>
</dbReference>
<dbReference type="AlphaFoldDB" id="A0A2S6HN90"/>
<dbReference type="PRINTS" id="PR00111">
    <property type="entry name" value="ABHYDROLASE"/>
</dbReference>
<feature type="domain" description="AB hydrolase-1" evidence="1">
    <location>
        <begin position="57"/>
        <end position="163"/>
    </location>
</feature>
<dbReference type="InterPro" id="IPR000073">
    <property type="entry name" value="AB_hydrolase_1"/>
</dbReference>
<sequence length="284" mass="32495">MNNMKAKSGFRNQERKKEILDLYDSFIEQWKFPHEEQVVETRFGKTHLIVAGDKECPPLILLHGTGMNSAMWLEEIKSYAKEYRVYAADIPGEPGKSDERQQSLKGKAYALWLSDVLDSLQIEKVILIGISLGAWLAVKFSIHYPEYVEKLVLIAPSGISPAKKSFLFTALYYGFFGEKGTEKLYIKINGGRKLPERMLALQKLIKKGFRYRMEEIPIFRDDEIKRLSMPVALFAGGKDIMLPSYKTADRLHKLLPHSQINVLPREGHSITRLSPEIMSFLKGD</sequence>
<keyword evidence="3" id="KW-1185">Reference proteome</keyword>
<proteinExistence type="predicted"/>
<dbReference type="Gene3D" id="3.40.50.1820">
    <property type="entry name" value="alpha/beta hydrolase"/>
    <property type="match status" value="1"/>
</dbReference>
<organism evidence="2 3">
    <name type="scientific">Lacrimispora xylanisolvens</name>
    <dbReference type="NCBI Taxonomy" id="384636"/>
    <lineage>
        <taxon>Bacteria</taxon>
        <taxon>Bacillati</taxon>
        <taxon>Bacillota</taxon>
        <taxon>Clostridia</taxon>
        <taxon>Lachnospirales</taxon>
        <taxon>Lachnospiraceae</taxon>
        <taxon>Lacrimispora</taxon>
    </lineage>
</organism>
<dbReference type="PANTHER" id="PTHR43798">
    <property type="entry name" value="MONOACYLGLYCEROL LIPASE"/>
    <property type="match status" value="1"/>
</dbReference>